<dbReference type="KEGG" id="pfer:IRI77_18985"/>
<name>A0A7S7NKU6_PALFE</name>
<dbReference type="Pfam" id="PF05037">
    <property type="entry name" value="DUF669"/>
    <property type="match status" value="1"/>
</dbReference>
<proteinExistence type="predicted"/>
<dbReference type="AlphaFoldDB" id="A0A7S7NKU6"/>
<evidence type="ECO:0000313" key="3">
    <source>
        <dbReference type="Proteomes" id="UP000593892"/>
    </source>
</evidence>
<accession>A0A7S7NKU6</accession>
<feature type="region of interest" description="Disordered" evidence="1">
    <location>
        <begin position="1"/>
        <end position="35"/>
    </location>
</feature>
<reference evidence="2 3" key="1">
    <citation type="submission" date="2020-10" db="EMBL/GenBank/DDBJ databases">
        <title>Complete genome sequence of Paludibaculum fermentans P105T, a facultatively anaerobic acidobacterium capable of dissimilatory Fe(III) reduction.</title>
        <authorList>
            <person name="Dedysh S.N."/>
            <person name="Beletsky A.V."/>
            <person name="Kulichevskaya I.S."/>
            <person name="Mardanov A.V."/>
            <person name="Ravin N.V."/>
        </authorList>
    </citation>
    <scope>NUCLEOTIDE SEQUENCE [LARGE SCALE GENOMIC DNA]</scope>
    <source>
        <strain evidence="2 3">P105</strain>
    </source>
</reference>
<organism evidence="2 3">
    <name type="scientific">Paludibaculum fermentans</name>
    <dbReference type="NCBI Taxonomy" id="1473598"/>
    <lineage>
        <taxon>Bacteria</taxon>
        <taxon>Pseudomonadati</taxon>
        <taxon>Acidobacteriota</taxon>
        <taxon>Terriglobia</taxon>
        <taxon>Bryobacterales</taxon>
        <taxon>Bryobacteraceae</taxon>
        <taxon>Paludibaculum</taxon>
    </lineage>
</organism>
<keyword evidence="3" id="KW-1185">Reference proteome</keyword>
<protein>
    <submittedName>
        <fullName evidence="2">DUF669 domain-containing protein</fullName>
    </submittedName>
</protein>
<dbReference type="RefSeq" id="WP_194446614.1">
    <property type="nucleotide sequence ID" value="NZ_CP063849.1"/>
</dbReference>
<gene>
    <name evidence="2" type="ORF">IRI77_18985</name>
</gene>
<evidence type="ECO:0000256" key="1">
    <source>
        <dbReference type="SAM" id="MobiDB-lite"/>
    </source>
</evidence>
<dbReference type="EMBL" id="CP063849">
    <property type="protein sequence ID" value="QOY84944.1"/>
    <property type="molecule type" value="Genomic_DNA"/>
</dbReference>
<dbReference type="InterPro" id="IPR007731">
    <property type="entry name" value="DUF669"/>
</dbReference>
<feature type="region of interest" description="Disordered" evidence="1">
    <location>
        <begin position="143"/>
        <end position="167"/>
    </location>
</feature>
<evidence type="ECO:0000313" key="2">
    <source>
        <dbReference type="EMBL" id="QOY84944.1"/>
    </source>
</evidence>
<sequence>MNPRSNPDSRPVDLRQFDSAFGRPEKQEPAARTSYEEVPDGFYEARVEDATLSRTHTTGNPMMVWRLRILGPTCQGRCVTKMRVITQKTLPFLKGDLERLGLHLTRLSEVQERMDEMIDREIRIQKKTDPARKWADINFVRERKNPGSEPADSESAWHAGIDDDIPF</sequence>
<dbReference type="Proteomes" id="UP000593892">
    <property type="component" value="Chromosome"/>
</dbReference>